<dbReference type="Pfam" id="PF01795">
    <property type="entry name" value="Methyltransf_5"/>
    <property type="match status" value="1"/>
</dbReference>
<dbReference type="PIRSF" id="PIRSF004486">
    <property type="entry name" value="MraW"/>
    <property type="match status" value="1"/>
</dbReference>
<dbReference type="InterPro" id="IPR029063">
    <property type="entry name" value="SAM-dependent_MTases_sf"/>
</dbReference>
<feature type="binding site" evidence="6">
    <location>
        <position position="88"/>
    </location>
    <ligand>
        <name>S-adenosyl-L-methionine</name>
        <dbReference type="ChEBI" id="CHEBI:59789"/>
    </ligand>
</feature>
<dbReference type="RefSeq" id="WP_386053979.1">
    <property type="nucleotide sequence ID" value="NZ_JBHTKH010000013.1"/>
</dbReference>
<feature type="binding site" evidence="6">
    <location>
        <position position="116"/>
    </location>
    <ligand>
        <name>S-adenosyl-L-methionine</name>
        <dbReference type="ChEBI" id="CHEBI:59789"/>
    </ligand>
</feature>
<dbReference type="EMBL" id="JBHTKH010000013">
    <property type="protein sequence ID" value="MFD1055948.1"/>
    <property type="molecule type" value="Genomic_DNA"/>
</dbReference>
<dbReference type="InterPro" id="IPR002903">
    <property type="entry name" value="RsmH"/>
</dbReference>
<organism evidence="8 9">
    <name type="scientific">Terrabacter terrigena</name>
    <dbReference type="NCBI Taxonomy" id="574718"/>
    <lineage>
        <taxon>Bacteria</taxon>
        <taxon>Bacillati</taxon>
        <taxon>Actinomycetota</taxon>
        <taxon>Actinomycetes</taxon>
        <taxon>Micrococcales</taxon>
        <taxon>Intrasporangiaceae</taxon>
        <taxon>Terrabacter</taxon>
    </lineage>
</organism>
<feature type="binding site" evidence="6">
    <location>
        <position position="109"/>
    </location>
    <ligand>
        <name>S-adenosyl-L-methionine</name>
        <dbReference type="ChEBI" id="CHEBI:59789"/>
    </ligand>
</feature>
<evidence type="ECO:0000256" key="3">
    <source>
        <dbReference type="ARBA" id="ARBA00022603"/>
    </source>
</evidence>
<evidence type="ECO:0000256" key="7">
    <source>
        <dbReference type="SAM" id="MobiDB-lite"/>
    </source>
</evidence>
<dbReference type="Proteomes" id="UP001597046">
    <property type="component" value="Unassembled WGS sequence"/>
</dbReference>
<reference evidence="9" key="1">
    <citation type="journal article" date="2019" name="Int. J. Syst. Evol. Microbiol.">
        <title>The Global Catalogue of Microorganisms (GCM) 10K type strain sequencing project: providing services to taxonomists for standard genome sequencing and annotation.</title>
        <authorList>
            <consortium name="The Broad Institute Genomics Platform"/>
            <consortium name="The Broad Institute Genome Sequencing Center for Infectious Disease"/>
            <person name="Wu L."/>
            <person name="Ma J."/>
        </authorList>
    </citation>
    <scope>NUCLEOTIDE SEQUENCE [LARGE SCALE GENOMIC DNA]</scope>
    <source>
        <strain evidence="9">CCUG 57508</strain>
    </source>
</reference>
<dbReference type="GO" id="GO:0008168">
    <property type="term" value="F:methyltransferase activity"/>
    <property type="evidence" value="ECO:0007669"/>
    <property type="project" value="UniProtKB-KW"/>
</dbReference>
<keyword evidence="6" id="KW-0963">Cytoplasm</keyword>
<dbReference type="PANTHER" id="PTHR11265">
    <property type="entry name" value="S-ADENOSYL-METHYLTRANSFERASE MRAW"/>
    <property type="match status" value="1"/>
</dbReference>
<comment type="similarity">
    <text evidence="1 6">Belongs to the methyltransferase superfamily. RsmH family.</text>
</comment>
<dbReference type="SUPFAM" id="SSF53335">
    <property type="entry name" value="S-adenosyl-L-methionine-dependent methyltransferases"/>
    <property type="match status" value="1"/>
</dbReference>
<evidence type="ECO:0000256" key="4">
    <source>
        <dbReference type="ARBA" id="ARBA00022679"/>
    </source>
</evidence>
<dbReference type="SUPFAM" id="SSF81799">
    <property type="entry name" value="Putative methyltransferase TM0872, insert domain"/>
    <property type="match status" value="1"/>
</dbReference>
<evidence type="ECO:0000256" key="6">
    <source>
        <dbReference type="HAMAP-Rule" id="MF_01007"/>
    </source>
</evidence>
<keyword evidence="5 6" id="KW-0949">S-adenosyl-L-methionine</keyword>
<dbReference type="NCBIfam" id="TIGR00006">
    <property type="entry name" value="16S rRNA (cytosine(1402)-N(4))-methyltransferase RsmH"/>
    <property type="match status" value="1"/>
</dbReference>
<proteinExistence type="inferred from homology"/>
<dbReference type="PANTHER" id="PTHR11265:SF0">
    <property type="entry name" value="12S RRNA N4-METHYLCYTIDINE METHYLTRANSFERASE"/>
    <property type="match status" value="1"/>
</dbReference>
<dbReference type="InterPro" id="IPR023397">
    <property type="entry name" value="SAM-dep_MeTrfase_MraW_recog"/>
</dbReference>
<comment type="subcellular location">
    <subcellularLocation>
        <location evidence="6">Cytoplasm</location>
    </subcellularLocation>
</comment>
<evidence type="ECO:0000313" key="8">
    <source>
        <dbReference type="EMBL" id="MFD1055948.1"/>
    </source>
</evidence>
<comment type="function">
    <text evidence="6">Specifically methylates the N4 position of cytidine in position 1402 (C1402) of 16S rRNA.</text>
</comment>
<evidence type="ECO:0000256" key="5">
    <source>
        <dbReference type="ARBA" id="ARBA00022691"/>
    </source>
</evidence>
<dbReference type="HAMAP" id="MF_01007">
    <property type="entry name" value="16SrRNA_methyltr_H"/>
    <property type="match status" value="1"/>
</dbReference>
<name>A0ABW3N0T0_9MICO</name>
<keyword evidence="9" id="KW-1185">Reference proteome</keyword>
<dbReference type="EC" id="2.1.1.199" evidence="6"/>
<comment type="catalytic activity">
    <reaction evidence="6">
        <text>cytidine(1402) in 16S rRNA + S-adenosyl-L-methionine = N(4)-methylcytidine(1402) in 16S rRNA + S-adenosyl-L-homocysteine + H(+)</text>
        <dbReference type="Rhea" id="RHEA:42928"/>
        <dbReference type="Rhea" id="RHEA-COMP:10286"/>
        <dbReference type="Rhea" id="RHEA-COMP:10287"/>
        <dbReference type="ChEBI" id="CHEBI:15378"/>
        <dbReference type="ChEBI" id="CHEBI:57856"/>
        <dbReference type="ChEBI" id="CHEBI:59789"/>
        <dbReference type="ChEBI" id="CHEBI:74506"/>
        <dbReference type="ChEBI" id="CHEBI:82748"/>
        <dbReference type="EC" id="2.1.1.199"/>
    </reaction>
</comment>
<feature type="binding site" evidence="6">
    <location>
        <begin position="42"/>
        <end position="44"/>
    </location>
    <ligand>
        <name>S-adenosyl-L-methionine</name>
        <dbReference type="ChEBI" id="CHEBI:59789"/>
    </ligand>
</feature>
<evidence type="ECO:0000256" key="2">
    <source>
        <dbReference type="ARBA" id="ARBA00022552"/>
    </source>
</evidence>
<evidence type="ECO:0000256" key="1">
    <source>
        <dbReference type="ARBA" id="ARBA00010396"/>
    </source>
</evidence>
<dbReference type="Gene3D" id="3.40.50.150">
    <property type="entry name" value="Vaccinia Virus protein VP39"/>
    <property type="match status" value="1"/>
</dbReference>
<protein>
    <recommendedName>
        <fullName evidence="6">Ribosomal RNA small subunit methyltransferase H</fullName>
        <ecNumber evidence="6">2.1.1.199</ecNumber>
    </recommendedName>
    <alternativeName>
        <fullName evidence="6">16S rRNA m(4)C1402 methyltransferase</fullName>
    </alternativeName>
    <alternativeName>
        <fullName evidence="6">rRNA (cytosine-N(4)-)-methyltransferase RsmH</fullName>
    </alternativeName>
</protein>
<keyword evidence="3 6" id="KW-0489">Methyltransferase</keyword>
<sequence>MSDRGPAHGRHVPVMRDRILELLAPALERPGAVHVDGTLGMGGHAEGVLERFPECVVVGIDRDREALSLAGERLARFGDRFRPVHAVYDEIKDVVADLHVPAVDGILFDLGVSSLQLDEADRGFAYRVDAPLDMRMDQSTGRTAADVLNTYSVEDLTRILREYGEERFASKIAKVIVHDRVAEPWTTSGRLVEMLRRVIPAASQRQSGHPAKRTFQALRIEVNDELEVWRRAIDEAIDVLAVGGRIAVLSYHSLEDRATKRAFAEGATSSTPPGLPVELPEHAAYLRLVTRGAEAPSDDEVTTNPRAASARLRVVERVRDTGTHPSASSTRKGTPR</sequence>
<keyword evidence="4 6" id="KW-0808">Transferase</keyword>
<evidence type="ECO:0000313" key="9">
    <source>
        <dbReference type="Proteomes" id="UP001597046"/>
    </source>
</evidence>
<dbReference type="GO" id="GO:0032259">
    <property type="term" value="P:methylation"/>
    <property type="evidence" value="ECO:0007669"/>
    <property type="project" value="UniProtKB-KW"/>
</dbReference>
<comment type="caution">
    <text evidence="8">The sequence shown here is derived from an EMBL/GenBank/DDBJ whole genome shotgun (WGS) entry which is preliminary data.</text>
</comment>
<feature type="compositionally biased region" description="Polar residues" evidence="7">
    <location>
        <begin position="323"/>
        <end position="336"/>
    </location>
</feature>
<keyword evidence="2 6" id="KW-0698">rRNA processing</keyword>
<gene>
    <name evidence="6 8" type="primary">rsmH</name>
    <name evidence="8" type="ORF">ACFQ2V_16665</name>
</gene>
<feature type="region of interest" description="Disordered" evidence="7">
    <location>
        <begin position="293"/>
        <end position="336"/>
    </location>
</feature>
<feature type="compositionally biased region" description="Basic and acidic residues" evidence="7">
    <location>
        <begin position="313"/>
        <end position="322"/>
    </location>
</feature>
<accession>A0ABW3N0T0</accession>
<dbReference type="Gene3D" id="1.10.150.170">
    <property type="entry name" value="Putative methyltransferase TM0872, insert domain"/>
    <property type="match status" value="1"/>
</dbReference>
<feature type="binding site" evidence="6">
    <location>
        <position position="61"/>
    </location>
    <ligand>
        <name>S-adenosyl-L-methionine</name>
        <dbReference type="ChEBI" id="CHEBI:59789"/>
    </ligand>
</feature>